<dbReference type="EMBL" id="JADGJQ010000026">
    <property type="protein sequence ID" value="KAJ3178482.1"/>
    <property type="molecule type" value="Genomic_DNA"/>
</dbReference>
<dbReference type="GO" id="GO:0005737">
    <property type="term" value="C:cytoplasm"/>
    <property type="evidence" value="ECO:0007669"/>
    <property type="project" value="TreeGrafter"/>
</dbReference>
<reference evidence="6" key="1">
    <citation type="submission" date="2020-05" db="EMBL/GenBank/DDBJ databases">
        <title>Phylogenomic resolution of chytrid fungi.</title>
        <authorList>
            <person name="Stajich J.E."/>
            <person name="Amses K."/>
            <person name="Simmons R."/>
            <person name="Seto K."/>
            <person name="Myers J."/>
            <person name="Bonds A."/>
            <person name="Quandt C.A."/>
            <person name="Barry K."/>
            <person name="Liu P."/>
            <person name="Grigoriev I."/>
            <person name="Longcore J.E."/>
            <person name="James T.Y."/>
        </authorList>
    </citation>
    <scope>NUCLEOTIDE SEQUENCE</scope>
    <source>
        <strain evidence="6">JEL0379</strain>
    </source>
</reference>
<dbReference type="Gene3D" id="1.10.418.10">
    <property type="entry name" value="Calponin-like domain"/>
    <property type="match status" value="2"/>
</dbReference>
<dbReference type="SMART" id="SM00033">
    <property type="entry name" value="CH"/>
    <property type="match status" value="2"/>
</dbReference>
<dbReference type="InterPro" id="IPR001715">
    <property type="entry name" value="CH_dom"/>
</dbReference>
<gene>
    <name evidence="6" type="primary">PLS1</name>
    <name evidence="6" type="ORF">HDU87_003556</name>
</gene>
<feature type="domain" description="Calponin-homology (CH)" evidence="5">
    <location>
        <begin position="189"/>
        <end position="300"/>
    </location>
</feature>
<dbReference type="Pfam" id="PF00307">
    <property type="entry name" value="CH"/>
    <property type="match status" value="2"/>
</dbReference>
<proteinExistence type="predicted"/>
<dbReference type="SUPFAM" id="SSF47576">
    <property type="entry name" value="Calponin-homology domain, CH-domain"/>
    <property type="match status" value="1"/>
</dbReference>
<evidence type="ECO:0000313" key="6">
    <source>
        <dbReference type="EMBL" id="KAJ3178482.1"/>
    </source>
</evidence>
<keyword evidence="2" id="KW-0009">Actin-binding</keyword>
<feature type="region of interest" description="Disordered" evidence="4">
    <location>
        <begin position="1"/>
        <end position="27"/>
    </location>
</feature>
<feature type="coiled-coil region" evidence="3">
    <location>
        <begin position="324"/>
        <end position="351"/>
    </location>
</feature>
<dbReference type="InterPro" id="IPR039959">
    <property type="entry name" value="Fimbrin/Plastin"/>
</dbReference>
<dbReference type="GO" id="GO:0051017">
    <property type="term" value="P:actin filament bundle assembly"/>
    <property type="evidence" value="ECO:0007669"/>
    <property type="project" value="InterPro"/>
</dbReference>
<dbReference type="GO" id="GO:0051015">
    <property type="term" value="F:actin filament binding"/>
    <property type="evidence" value="ECO:0007669"/>
    <property type="project" value="InterPro"/>
</dbReference>
<comment type="caution">
    <text evidence="6">The sequence shown here is derived from an EMBL/GenBank/DDBJ whole genome shotgun (WGS) entry which is preliminary data.</text>
</comment>
<evidence type="ECO:0000313" key="7">
    <source>
        <dbReference type="Proteomes" id="UP001212152"/>
    </source>
</evidence>
<evidence type="ECO:0000256" key="1">
    <source>
        <dbReference type="ARBA" id="ARBA00022737"/>
    </source>
</evidence>
<evidence type="ECO:0000259" key="5">
    <source>
        <dbReference type="PROSITE" id="PS50021"/>
    </source>
</evidence>
<keyword evidence="7" id="KW-1185">Reference proteome</keyword>
<keyword evidence="3" id="KW-0175">Coiled coil</keyword>
<dbReference type="PANTHER" id="PTHR19961:SF18">
    <property type="entry name" value="FI19014P1"/>
    <property type="match status" value="1"/>
</dbReference>
<keyword evidence="1" id="KW-0677">Repeat</keyword>
<sequence length="531" mass="58859">MSQPHQYQDVSLAPVARKQEDVEREEADAFAEHVSNLIADAPELSCYLPVTGENLFTRLQDGVLLGAIINSVKANSVPLGKLNHNINPAHLATAATSGPATEEKHSQEQTKAIFEATNNLNICLAAAKHVAVVVNIGSDDFLRKRVDLVLGLLWQLIRAHLMSDINVPTHPELIRLLLPGESLKELIALSQEQLLVRWVNYHMIRAGSSKRITNFGQDITDCDAYVILLSQIRPWDKEIEVRDALLPGISSLAAPELRAACVLAAAEKLNSRKFVRVANILAGHSRLNLLFVAGLFSRHIGIHLPSEDDAREMVKRTGKLEADCASYRARIVELEKTVSALTADNERQRADHEASLRAFDEQFQSESKAFQKSVDDLRAARDADGATFSDRVVAMEARFGALMDDRTKAVESQQRLNSFVYGKLCEVRDLIKKQNAESKRDIAQLEDDNATPVNDEAPEEKIDAAVDEQLTGLSQDLKKYVAELLDENRSLNVRLRQHEQISNILGDKIKGYSEAQIKANPIKIKKGAAVK</sequence>
<protein>
    <submittedName>
        <fullName evidence="6">Phospholipid scramblase 1</fullName>
    </submittedName>
</protein>
<dbReference type="Proteomes" id="UP001212152">
    <property type="component" value="Unassembled WGS sequence"/>
</dbReference>
<dbReference type="AlphaFoldDB" id="A0AAD5TPV1"/>
<accession>A0AAD5TPV1</accession>
<feature type="domain" description="Calponin-homology (CH)" evidence="5">
    <location>
        <begin position="24"/>
        <end position="161"/>
    </location>
</feature>
<organism evidence="6 7">
    <name type="scientific">Geranomyces variabilis</name>
    <dbReference type="NCBI Taxonomy" id="109894"/>
    <lineage>
        <taxon>Eukaryota</taxon>
        <taxon>Fungi</taxon>
        <taxon>Fungi incertae sedis</taxon>
        <taxon>Chytridiomycota</taxon>
        <taxon>Chytridiomycota incertae sedis</taxon>
        <taxon>Chytridiomycetes</taxon>
        <taxon>Spizellomycetales</taxon>
        <taxon>Powellomycetaceae</taxon>
        <taxon>Geranomyces</taxon>
    </lineage>
</organism>
<dbReference type="PROSITE" id="PS50021">
    <property type="entry name" value="CH"/>
    <property type="match status" value="2"/>
</dbReference>
<evidence type="ECO:0000256" key="4">
    <source>
        <dbReference type="SAM" id="MobiDB-lite"/>
    </source>
</evidence>
<dbReference type="GO" id="GO:0051639">
    <property type="term" value="P:actin filament network formation"/>
    <property type="evidence" value="ECO:0007669"/>
    <property type="project" value="TreeGrafter"/>
</dbReference>
<name>A0AAD5TPV1_9FUNG</name>
<evidence type="ECO:0000256" key="2">
    <source>
        <dbReference type="ARBA" id="ARBA00023203"/>
    </source>
</evidence>
<dbReference type="GO" id="GO:0032432">
    <property type="term" value="C:actin filament bundle"/>
    <property type="evidence" value="ECO:0007669"/>
    <property type="project" value="TreeGrafter"/>
</dbReference>
<evidence type="ECO:0000256" key="3">
    <source>
        <dbReference type="SAM" id="Coils"/>
    </source>
</evidence>
<dbReference type="InterPro" id="IPR036872">
    <property type="entry name" value="CH_dom_sf"/>
</dbReference>
<dbReference type="GO" id="GO:0005884">
    <property type="term" value="C:actin filament"/>
    <property type="evidence" value="ECO:0007669"/>
    <property type="project" value="TreeGrafter"/>
</dbReference>
<dbReference type="PANTHER" id="PTHR19961">
    <property type="entry name" value="FIMBRIN/PLASTIN"/>
    <property type="match status" value="1"/>
</dbReference>